<dbReference type="EMBL" id="NHRJ02000006">
    <property type="protein sequence ID" value="PZE20640.1"/>
    <property type="molecule type" value="Genomic_DNA"/>
</dbReference>
<reference evidence="5" key="1">
    <citation type="submission" date="2018-06" db="EMBL/GenBank/DDBJ databases">
        <title>Paenibacillus xerothermodurans sp. nov. an extremely dry heat resistant spore forming bacterium isolated from the soil of Cape Canaveral, Florida.</title>
        <authorList>
            <person name="Seuylemezian A."/>
            <person name="Kaur N."/>
            <person name="Patil P."/>
            <person name="Patil P."/>
            <person name="Mayilraj S."/>
            <person name="Vaishampayan P."/>
        </authorList>
    </citation>
    <scope>NUCLEOTIDE SEQUENCE [LARGE SCALE GENOMIC DNA]</scope>
    <source>
        <strain evidence="5">ATCC 27380</strain>
    </source>
</reference>
<dbReference type="InterPro" id="IPR050679">
    <property type="entry name" value="Bact_HTH_transcr_reg"/>
</dbReference>
<dbReference type="InterPro" id="IPR036390">
    <property type="entry name" value="WH_DNA-bd_sf"/>
</dbReference>
<keyword evidence="3" id="KW-0804">Transcription</keyword>
<sequence length="132" mass="14874">MTFFTMINKSMQISKIIAGEIDQNMFTAGDRLPTEKDLAARFQVSRETVRKALKNLIETGKVHNIQGSGYYVRHTGLHMVSTLNKFLSITDLIRNANLTEADLEVQIFLPQSIVGRNFGELFEPGSLSVRLE</sequence>
<accession>A0A2W1NAD5</accession>
<dbReference type="GO" id="GO:0045892">
    <property type="term" value="P:negative regulation of DNA-templated transcription"/>
    <property type="evidence" value="ECO:0007669"/>
    <property type="project" value="TreeGrafter"/>
</dbReference>
<dbReference type="PROSITE" id="PS50949">
    <property type="entry name" value="HTH_GNTR"/>
    <property type="match status" value="1"/>
</dbReference>
<evidence type="ECO:0000256" key="1">
    <source>
        <dbReference type="ARBA" id="ARBA00023015"/>
    </source>
</evidence>
<dbReference type="OrthoDB" id="149756at2"/>
<evidence type="ECO:0000259" key="4">
    <source>
        <dbReference type="PROSITE" id="PS50949"/>
    </source>
</evidence>
<keyword evidence="6" id="KW-1185">Reference proteome</keyword>
<dbReference type="RefSeq" id="WP_089200394.1">
    <property type="nucleotide sequence ID" value="NZ_NHRJ02000006.1"/>
</dbReference>
<dbReference type="GO" id="GO:0003677">
    <property type="term" value="F:DNA binding"/>
    <property type="evidence" value="ECO:0007669"/>
    <property type="project" value="UniProtKB-KW"/>
</dbReference>
<name>A0A2W1NAD5_PAEXE</name>
<dbReference type="PANTHER" id="PTHR44846">
    <property type="entry name" value="MANNOSYL-D-GLYCERATE TRANSPORT/METABOLISM SYSTEM REPRESSOR MNGR-RELATED"/>
    <property type="match status" value="1"/>
</dbReference>
<dbReference type="Gene3D" id="1.10.10.10">
    <property type="entry name" value="Winged helix-like DNA-binding domain superfamily/Winged helix DNA-binding domain"/>
    <property type="match status" value="1"/>
</dbReference>
<evidence type="ECO:0000313" key="6">
    <source>
        <dbReference type="Proteomes" id="UP000214746"/>
    </source>
</evidence>
<dbReference type="InterPro" id="IPR000524">
    <property type="entry name" value="Tscrpt_reg_HTH_GntR"/>
</dbReference>
<dbReference type="InterPro" id="IPR036388">
    <property type="entry name" value="WH-like_DNA-bd_sf"/>
</dbReference>
<keyword evidence="2" id="KW-0238">DNA-binding</keyword>
<proteinExistence type="predicted"/>
<comment type="caution">
    <text evidence="5">The sequence shown here is derived from an EMBL/GenBank/DDBJ whole genome shotgun (WGS) entry which is preliminary data.</text>
</comment>
<keyword evidence="1" id="KW-0805">Transcription regulation</keyword>
<evidence type="ECO:0000313" key="5">
    <source>
        <dbReference type="EMBL" id="PZE20640.1"/>
    </source>
</evidence>
<feature type="domain" description="HTH gntR-type" evidence="4">
    <location>
        <begin position="7"/>
        <end position="75"/>
    </location>
</feature>
<dbReference type="GO" id="GO:0003700">
    <property type="term" value="F:DNA-binding transcription factor activity"/>
    <property type="evidence" value="ECO:0007669"/>
    <property type="project" value="InterPro"/>
</dbReference>
<organism evidence="5 6">
    <name type="scientific">Paenibacillus xerothermodurans</name>
    <dbReference type="NCBI Taxonomy" id="1977292"/>
    <lineage>
        <taxon>Bacteria</taxon>
        <taxon>Bacillati</taxon>
        <taxon>Bacillota</taxon>
        <taxon>Bacilli</taxon>
        <taxon>Bacillales</taxon>
        <taxon>Paenibacillaceae</taxon>
        <taxon>Paenibacillus</taxon>
    </lineage>
</organism>
<gene>
    <name evidence="5" type="ORF">CBW46_012820</name>
</gene>
<dbReference type="PANTHER" id="PTHR44846:SF17">
    <property type="entry name" value="GNTR-FAMILY TRANSCRIPTIONAL REGULATOR"/>
    <property type="match status" value="1"/>
</dbReference>
<evidence type="ECO:0000256" key="2">
    <source>
        <dbReference type="ARBA" id="ARBA00023125"/>
    </source>
</evidence>
<protein>
    <submittedName>
        <fullName evidence="5">GntR family transcriptional regulator</fullName>
    </submittedName>
</protein>
<dbReference type="Pfam" id="PF00392">
    <property type="entry name" value="GntR"/>
    <property type="match status" value="1"/>
</dbReference>
<dbReference type="SMART" id="SM00345">
    <property type="entry name" value="HTH_GNTR"/>
    <property type="match status" value="1"/>
</dbReference>
<dbReference type="CDD" id="cd07377">
    <property type="entry name" value="WHTH_GntR"/>
    <property type="match status" value="1"/>
</dbReference>
<evidence type="ECO:0000256" key="3">
    <source>
        <dbReference type="ARBA" id="ARBA00023163"/>
    </source>
</evidence>
<dbReference type="PRINTS" id="PR00035">
    <property type="entry name" value="HTHGNTR"/>
</dbReference>
<dbReference type="AlphaFoldDB" id="A0A2W1NAD5"/>
<dbReference type="SUPFAM" id="SSF46785">
    <property type="entry name" value="Winged helix' DNA-binding domain"/>
    <property type="match status" value="1"/>
</dbReference>
<dbReference type="Proteomes" id="UP000214746">
    <property type="component" value="Unassembled WGS sequence"/>
</dbReference>